<evidence type="ECO:0000256" key="1">
    <source>
        <dbReference type="ARBA" id="ARBA00023015"/>
    </source>
</evidence>
<comment type="caution">
    <text evidence="5">The sequence shown here is derived from an EMBL/GenBank/DDBJ whole genome shotgun (WGS) entry which is preliminary data.</text>
</comment>
<dbReference type="InterPro" id="IPR037923">
    <property type="entry name" value="HTH-like"/>
</dbReference>
<organism evidence="5 6">
    <name type="scientific">Marinifilum breve</name>
    <dbReference type="NCBI Taxonomy" id="2184082"/>
    <lineage>
        <taxon>Bacteria</taxon>
        <taxon>Pseudomonadati</taxon>
        <taxon>Bacteroidota</taxon>
        <taxon>Bacteroidia</taxon>
        <taxon>Marinilabiliales</taxon>
        <taxon>Marinifilaceae</taxon>
    </lineage>
</organism>
<dbReference type="Pfam" id="PF12833">
    <property type="entry name" value="HTH_18"/>
    <property type="match status" value="1"/>
</dbReference>
<dbReference type="InterPro" id="IPR003313">
    <property type="entry name" value="AraC-bd"/>
</dbReference>
<dbReference type="Pfam" id="PF02311">
    <property type="entry name" value="AraC_binding"/>
    <property type="match status" value="1"/>
</dbReference>
<dbReference type="InterPro" id="IPR009057">
    <property type="entry name" value="Homeodomain-like_sf"/>
</dbReference>
<keyword evidence="3" id="KW-0804">Transcription</keyword>
<dbReference type="InterPro" id="IPR018062">
    <property type="entry name" value="HTH_AraC-typ_CS"/>
</dbReference>
<reference evidence="5 6" key="1">
    <citation type="submission" date="2018-05" db="EMBL/GenBank/DDBJ databases">
        <title>Marinifilum breve JC075T sp. nov., a marine bacterium isolated from Yongle Blue Hole in the South China Sea.</title>
        <authorList>
            <person name="Fu T."/>
        </authorList>
    </citation>
    <scope>NUCLEOTIDE SEQUENCE [LARGE SCALE GENOMIC DNA]</scope>
    <source>
        <strain evidence="5 6">JC075</strain>
    </source>
</reference>
<evidence type="ECO:0000256" key="2">
    <source>
        <dbReference type="ARBA" id="ARBA00023125"/>
    </source>
</evidence>
<dbReference type="SUPFAM" id="SSF46689">
    <property type="entry name" value="Homeodomain-like"/>
    <property type="match status" value="1"/>
</dbReference>
<dbReference type="PANTHER" id="PTHR43280:SF2">
    <property type="entry name" value="HTH-TYPE TRANSCRIPTIONAL REGULATOR EXSA"/>
    <property type="match status" value="1"/>
</dbReference>
<dbReference type="InterPro" id="IPR018060">
    <property type="entry name" value="HTH_AraC"/>
</dbReference>
<evidence type="ECO:0000313" key="6">
    <source>
        <dbReference type="Proteomes" id="UP000248079"/>
    </source>
</evidence>
<dbReference type="GO" id="GO:0043565">
    <property type="term" value="F:sequence-specific DNA binding"/>
    <property type="evidence" value="ECO:0007669"/>
    <property type="project" value="InterPro"/>
</dbReference>
<dbReference type="PANTHER" id="PTHR43280">
    <property type="entry name" value="ARAC-FAMILY TRANSCRIPTIONAL REGULATOR"/>
    <property type="match status" value="1"/>
</dbReference>
<dbReference type="RefSeq" id="WP_110359459.1">
    <property type="nucleotide sequence ID" value="NZ_QFLI01000002.1"/>
</dbReference>
<keyword evidence="2" id="KW-0238">DNA-binding</keyword>
<dbReference type="PRINTS" id="PR00032">
    <property type="entry name" value="HTHARAC"/>
</dbReference>
<dbReference type="PROSITE" id="PS00041">
    <property type="entry name" value="HTH_ARAC_FAMILY_1"/>
    <property type="match status" value="1"/>
</dbReference>
<dbReference type="SUPFAM" id="SSF51215">
    <property type="entry name" value="Regulatory protein AraC"/>
    <property type="match status" value="1"/>
</dbReference>
<dbReference type="EMBL" id="QFLI01000002">
    <property type="protein sequence ID" value="PXY01822.1"/>
    <property type="molecule type" value="Genomic_DNA"/>
</dbReference>
<name>A0A2V3ZZA3_9BACT</name>
<proteinExistence type="predicted"/>
<evidence type="ECO:0000259" key="4">
    <source>
        <dbReference type="PROSITE" id="PS01124"/>
    </source>
</evidence>
<keyword evidence="6" id="KW-1185">Reference proteome</keyword>
<dbReference type="AlphaFoldDB" id="A0A2V3ZZA3"/>
<dbReference type="Gene3D" id="2.60.120.10">
    <property type="entry name" value="Jelly Rolls"/>
    <property type="match status" value="1"/>
</dbReference>
<sequence length="288" mass="34147">MTRFKQHIPFVVLEFEGDIWDYPPHNHDHFEIILIKKGIGRHIINEVPFQYKADDIFLIAPNDFHYFEVDERTSFCYLKFTDLIFKKDGNIQEKAKWMQRIESVLFNPNLIPGDVRYNEDDKKRILHIAEIILDEHHNPRNYSTEIISDAVSMILSIIARNICNLYCEKQVKAEANKGKINEILTYIRHHVYDPEKTRIEVIAEQFHMSKNYISIFFKKHAGESLQQYILNYRMTLAENRIRLSDFTISEIAFQLGFTDESHLIRHFKKRYGVNPGEYRKTLAGLHDG</sequence>
<feature type="domain" description="HTH araC/xylS-type" evidence="4">
    <location>
        <begin position="181"/>
        <end position="281"/>
    </location>
</feature>
<dbReference type="InterPro" id="IPR020449">
    <property type="entry name" value="Tscrpt_reg_AraC-type_HTH"/>
</dbReference>
<evidence type="ECO:0000256" key="3">
    <source>
        <dbReference type="ARBA" id="ARBA00023163"/>
    </source>
</evidence>
<dbReference type="Gene3D" id="1.10.10.60">
    <property type="entry name" value="Homeodomain-like"/>
    <property type="match status" value="2"/>
</dbReference>
<dbReference type="InterPro" id="IPR014710">
    <property type="entry name" value="RmlC-like_jellyroll"/>
</dbReference>
<gene>
    <name evidence="5" type="ORF">DF185_04010</name>
</gene>
<dbReference type="PROSITE" id="PS01124">
    <property type="entry name" value="HTH_ARAC_FAMILY_2"/>
    <property type="match status" value="1"/>
</dbReference>
<dbReference type="OrthoDB" id="2569619at2"/>
<accession>A0A2V3ZZA3</accession>
<dbReference type="GO" id="GO:0003700">
    <property type="term" value="F:DNA-binding transcription factor activity"/>
    <property type="evidence" value="ECO:0007669"/>
    <property type="project" value="InterPro"/>
</dbReference>
<protein>
    <recommendedName>
        <fullName evidence="4">HTH araC/xylS-type domain-containing protein</fullName>
    </recommendedName>
</protein>
<keyword evidence="1" id="KW-0805">Transcription regulation</keyword>
<dbReference type="Proteomes" id="UP000248079">
    <property type="component" value="Unassembled WGS sequence"/>
</dbReference>
<dbReference type="SMART" id="SM00342">
    <property type="entry name" value="HTH_ARAC"/>
    <property type="match status" value="1"/>
</dbReference>
<evidence type="ECO:0000313" key="5">
    <source>
        <dbReference type="EMBL" id="PXY01822.1"/>
    </source>
</evidence>